<reference evidence="1 2" key="1">
    <citation type="journal article" date="2014" name="Genome Biol. Evol.">
        <title>The genome of the myxosporean Thelohanellus kitauei shows adaptations to nutrient acquisition within its fish host.</title>
        <authorList>
            <person name="Yang Y."/>
            <person name="Xiong J."/>
            <person name="Zhou Z."/>
            <person name="Huo F."/>
            <person name="Miao W."/>
            <person name="Ran C."/>
            <person name="Liu Y."/>
            <person name="Zhang J."/>
            <person name="Feng J."/>
            <person name="Wang M."/>
            <person name="Wang M."/>
            <person name="Wang L."/>
            <person name="Yao B."/>
        </authorList>
    </citation>
    <scope>NUCLEOTIDE SEQUENCE [LARGE SCALE GENOMIC DNA]</scope>
    <source>
        <strain evidence="1">Wuqing</strain>
    </source>
</reference>
<dbReference type="EMBL" id="JWZT01005237">
    <property type="protein sequence ID" value="KII61809.1"/>
    <property type="molecule type" value="Genomic_DNA"/>
</dbReference>
<sequence length="130" mass="15317">MASLKKNFILRERGYVLSVDIEMKVTIYHSTKILIMSENDIKFNETKIFEDELVVELKVGRDYLHVTLYYDLIPTHVVVTNIDFTTEVDRENGHMKHLQGFDFQIQKEPHIFKDQKLELTEGNTQDATRI</sequence>
<dbReference type="Proteomes" id="UP000031668">
    <property type="component" value="Unassembled WGS sequence"/>
</dbReference>
<gene>
    <name evidence="1" type="ORF">RF11_11342</name>
</gene>
<keyword evidence="2" id="KW-1185">Reference proteome</keyword>
<evidence type="ECO:0000313" key="1">
    <source>
        <dbReference type="EMBL" id="KII61809.1"/>
    </source>
</evidence>
<dbReference type="AlphaFoldDB" id="A0A0C2MBU0"/>
<accession>A0A0C2MBU0</accession>
<name>A0A0C2MBU0_THEKT</name>
<proteinExistence type="predicted"/>
<organism evidence="1 2">
    <name type="scientific">Thelohanellus kitauei</name>
    <name type="common">Myxosporean</name>
    <dbReference type="NCBI Taxonomy" id="669202"/>
    <lineage>
        <taxon>Eukaryota</taxon>
        <taxon>Metazoa</taxon>
        <taxon>Cnidaria</taxon>
        <taxon>Myxozoa</taxon>
        <taxon>Myxosporea</taxon>
        <taxon>Bivalvulida</taxon>
        <taxon>Platysporina</taxon>
        <taxon>Myxobolidae</taxon>
        <taxon>Thelohanellus</taxon>
    </lineage>
</organism>
<comment type="caution">
    <text evidence="1">The sequence shown here is derived from an EMBL/GenBank/DDBJ whole genome shotgun (WGS) entry which is preliminary data.</text>
</comment>
<evidence type="ECO:0000313" key="2">
    <source>
        <dbReference type="Proteomes" id="UP000031668"/>
    </source>
</evidence>
<protein>
    <submittedName>
        <fullName evidence="1">Uncharacterized protein</fullName>
    </submittedName>
</protein>